<organism evidence="10 11">
    <name type="scientific">Rhodopirellula sallentina SM41</name>
    <dbReference type="NCBI Taxonomy" id="1263870"/>
    <lineage>
        <taxon>Bacteria</taxon>
        <taxon>Pseudomonadati</taxon>
        <taxon>Planctomycetota</taxon>
        <taxon>Planctomycetia</taxon>
        <taxon>Pirellulales</taxon>
        <taxon>Pirellulaceae</taxon>
        <taxon>Rhodopirellula</taxon>
    </lineage>
</organism>
<dbReference type="InterPro" id="IPR003400">
    <property type="entry name" value="ExbD"/>
</dbReference>
<dbReference type="EMBL" id="ANOH01000289">
    <property type="protein sequence ID" value="EMI54193.1"/>
    <property type="molecule type" value="Genomic_DNA"/>
</dbReference>
<dbReference type="PATRIC" id="fig|1263870.3.peg.4593"/>
<keyword evidence="5 9" id="KW-1133">Transmembrane helix</keyword>
<comment type="similarity">
    <text evidence="2 7">Belongs to the ExbD/TolR family.</text>
</comment>
<name>M5UDY5_9BACT</name>
<comment type="subcellular location">
    <subcellularLocation>
        <location evidence="1">Cell membrane</location>
        <topology evidence="1">Single-pass membrane protein</topology>
    </subcellularLocation>
    <subcellularLocation>
        <location evidence="7">Cell membrane</location>
        <topology evidence="7">Single-pass type II membrane protein</topology>
    </subcellularLocation>
</comment>
<keyword evidence="3" id="KW-1003">Cell membrane</keyword>
<keyword evidence="7" id="KW-0653">Protein transport</keyword>
<dbReference type="GO" id="GO:0005886">
    <property type="term" value="C:plasma membrane"/>
    <property type="evidence" value="ECO:0007669"/>
    <property type="project" value="UniProtKB-SubCell"/>
</dbReference>
<evidence type="ECO:0000256" key="6">
    <source>
        <dbReference type="ARBA" id="ARBA00023136"/>
    </source>
</evidence>
<comment type="caution">
    <text evidence="10">The sequence shown here is derived from an EMBL/GenBank/DDBJ whole genome shotgun (WGS) entry which is preliminary data.</text>
</comment>
<dbReference type="GO" id="GO:0015031">
    <property type="term" value="P:protein transport"/>
    <property type="evidence" value="ECO:0007669"/>
    <property type="project" value="UniProtKB-KW"/>
</dbReference>
<proteinExistence type="inferred from homology"/>
<gene>
    <name evidence="10" type="ORF">RSSM_04345</name>
</gene>
<dbReference type="RefSeq" id="WP_008682768.1">
    <property type="nucleotide sequence ID" value="NZ_ANOH01000289.1"/>
</dbReference>
<evidence type="ECO:0000256" key="5">
    <source>
        <dbReference type="ARBA" id="ARBA00022989"/>
    </source>
</evidence>
<keyword evidence="11" id="KW-1185">Reference proteome</keyword>
<dbReference type="Pfam" id="PF02472">
    <property type="entry name" value="ExbD"/>
    <property type="match status" value="1"/>
</dbReference>
<dbReference type="PANTHER" id="PTHR30558">
    <property type="entry name" value="EXBD MEMBRANE COMPONENT OF PMF-DRIVEN MACROMOLECULE IMPORT SYSTEM"/>
    <property type="match status" value="1"/>
</dbReference>
<sequence length="296" mass="31079">MSIKVECDSCGMQRQVNERLAGRTIRCPGCEKPLTIPALATPVVEAEAVGEEITSVPVSDASSPTDGAGKVFEVQAVSVPDNEAAASVNGDSSVAVSGQSAAVSLAAGGGNGNGGNAGTTGVATGNPPPSTHHAEHAPSALLLDDSDEDGVPPRKKRDDGELDMTPMVDVTFLLLIFFMVTASFSLQKSIQMPRQNSDLPSMSNVEEETEELDPIELEIEENGGFLVLAPEWERETPGKHNLINALREALAGNKDGMRLDIKVHENAKLQMLVDAMDAGTIAGFTEIQVAEVDGFD</sequence>
<dbReference type="GO" id="GO:0022857">
    <property type="term" value="F:transmembrane transporter activity"/>
    <property type="evidence" value="ECO:0007669"/>
    <property type="project" value="InterPro"/>
</dbReference>
<keyword evidence="6 9" id="KW-0472">Membrane</keyword>
<accession>M5UDY5</accession>
<dbReference type="PANTHER" id="PTHR30558:SF3">
    <property type="entry name" value="BIOPOLYMER TRANSPORT PROTEIN EXBD-RELATED"/>
    <property type="match status" value="1"/>
</dbReference>
<evidence type="ECO:0000256" key="9">
    <source>
        <dbReference type="SAM" id="Phobius"/>
    </source>
</evidence>
<evidence type="ECO:0000256" key="2">
    <source>
        <dbReference type="ARBA" id="ARBA00005811"/>
    </source>
</evidence>
<evidence type="ECO:0000256" key="3">
    <source>
        <dbReference type="ARBA" id="ARBA00022475"/>
    </source>
</evidence>
<dbReference type="OrthoDB" id="292474at2"/>
<evidence type="ECO:0000313" key="10">
    <source>
        <dbReference type="EMBL" id="EMI54193.1"/>
    </source>
</evidence>
<evidence type="ECO:0000313" key="11">
    <source>
        <dbReference type="Proteomes" id="UP000011885"/>
    </source>
</evidence>
<evidence type="ECO:0000256" key="7">
    <source>
        <dbReference type="RuleBase" id="RU003879"/>
    </source>
</evidence>
<keyword evidence="4 7" id="KW-0812">Transmembrane</keyword>
<protein>
    <submittedName>
        <fullName evidence="10">Biopolymer transport protein ExbD/TolR</fullName>
    </submittedName>
</protein>
<evidence type="ECO:0000256" key="1">
    <source>
        <dbReference type="ARBA" id="ARBA00004162"/>
    </source>
</evidence>
<evidence type="ECO:0000256" key="4">
    <source>
        <dbReference type="ARBA" id="ARBA00022692"/>
    </source>
</evidence>
<dbReference type="AlphaFoldDB" id="M5UDY5"/>
<dbReference type="Proteomes" id="UP000011885">
    <property type="component" value="Unassembled WGS sequence"/>
</dbReference>
<reference evidence="10 11" key="1">
    <citation type="journal article" date="2013" name="Mar. Genomics">
        <title>Expression of sulfatases in Rhodopirellula baltica and the diversity of sulfatases in the genus Rhodopirellula.</title>
        <authorList>
            <person name="Wegner C.E."/>
            <person name="Richter-Heitmann T."/>
            <person name="Klindworth A."/>
            <person name="Klockow C."/>
            <person name="Richter M."/>
            <person name="Achstetter T."/>
            <person name="Glockner F.O."/>
            <person name="Harder J."/>
        </authorList>
    </citation>
    <scope>NUCLEOTIDE SEQUENCE [LARGE SCALE GENOMIC DNA]</scope>
    <source>
        <strain evidence="10 11">SM41</strain>
    </source>
</reference>
<feature type="transmembrane region" description="Helical" evidence="9">
    <location>
        <begin position="164"/>
        <end position="186"/>
    </location>
</feature>
<evidence type="ECO:0000256" key="8">
    <source>
        <dbReference type="SAM" id="MobiDB-lite"/>
    </source>
</evidence>
<feature type="region of interest" description="Disordered" evidence="8">
    <location>
        <begin position="112"/>
        <end position="162"/>
    </location>
</feature>
<keyword evidence="7" id="KW-0813">Transport</keyword>